<dbReference type="AlphaFoldDB" id="A0A518BBB1"/>
<dbReference type="SMART" id="SM00304">
    <property type="entry name" value="HAMP"/>
    <property type="match status" value="1"/>
</dbReference>
<dbReference type="Proteomes" id="UP000317093">
    <property type="component" value="Chromosome"/>
</dbReference>
<evidence type="ECO:0000256" key="12">
    <source>
        <dbReference type="PROSITE-ProRule" id="PRU00169"/>
    </source>
</evidence>
<feature type="transmembrane region" description="Helical" evidence="14">
    <location>
        <begin position="342"/>
        <end position="364"/>
    </location>
</feature>
<dbReference type="SMART" id="SM00448">
    <property type="entry name" value="REC"/>
    <property type="match status" value="2"/>
</dbReference>
<dbReference type="PANTHER" id="PTHR45339">
    <property type="entry name" value="HYBRID SIGNAL TRANSDUCTION HISTIDINE KINASE J"/>
    <property type="match status" value="1"/>
</dbReference>
<dbReference type="PANTHER" id="PTHR45339:SF5">
    <property type="entry name" value="HISTIDINE KINASE"/>
    <property type="match status" value="1"/>
</dbReference>
<feature type="domain" description="Histidine kinase" evidence="15">
    <location>
        <begin position="444"/>
        <end position="665"/>
    </location>
</feature>
<comment type="subcellular location">
    <subcellularLocation>
        <location evidence="2">Membrane</location>
    </subcellularLocation>
</comment>
<dbReference type="EMBL" id="CP036279">
    <property type="protein sequence ID" value="QDU64173.1"/>
    <property type="molecule type" value="Genomic_DNA"/>
</dbReference>
<keyword evidence="7 18" id="KW-0418">Kinase</keyword>
<name>A0A518BBB1_9BACT</name>
<evidence type="ECO:0000256" key="4">
    <source>
        <dbReference type="ARBA" id="ARBA00022553"/>
    </source>
</evidence>
<keyword evidence="14" id="KW-0472">Membrane</keyword>
<keyword evidence="13" id="KW-0175">Coiled coil</keyword>
<dbReference type="CDD" id="cd00082">
    <property type="entry name" value="HisKA"/>
    <property type="match status" value="1"/>
</dbReference>
<dbReference type="Pfam" id="PF00672">
    <property type="entry name" value="HAMP"/>
    <property type="match status" value="1"/>
</dbReference>
<sequence length="961" mass="105976">MMIPTGSNEPGQLAQRLDELRTSPRSGAGSSRSFSSIHCKLLRSHLIVAAIGIGILAVLLPATFWLRSNALMVARQRAPTAELSTGVLAGVQRSLAAMRAWAVVGDERFLSDRQAAWTQRIEPSVEKLWKLSAQWTNPDNKVRLAEATKVLSDLKEVQWWIADIAQSPGNEPALVVLDQEALPRANAIEAGIESLIDLETDEPASDVRRQVLLSLAALQSALADSAEELEKFARNGEQTDLRSFQRSLQRTERQIEEIGKSPDLLTATQREIFASMETELLKFASDAETVIDLRSSPNANVAQALMRSEAIPLSERATELLTNMSANQNELMQADASKVVDISNLVIVLSVAFLVGMAIVAWFVSSWQAERLAKPLAVLSEGTKRLAAGDLDQDLPVASGDEIGALTRAFNEMRHKLHDARQSLEAAKVNAETANRAKSEFLANMSHEIRTPMNGIIGMTHLVMKSELTETQRGHLAVVKSSADALLTIINDLLDLSKMEAGRLRIVANPFDLRVMIESVVGAFSVRAEDKTLELVLRYAPKTPRYVHSDEVRLRQVLVNLIGNAIKFTKSGYVFVDVEAIDRRGEHADLRFSVEDTGIGIDEAHMKRLFHRFEQADSSTTRKYGGTGLGLSISKRLVELMGGSINVSSVPNEGSRFWFDLSLDVVEWNHEPVAPTQIKGLRVLLVDDHKVNISVLSEQLVSWGCVVESASSASEALAVIETRFTEGESYDLAILDHQMPDTDGVMLAREIRSDGRFEELVLIMLTSIGDESVVDDETVALFSSWMVKPATASRLLEAMMKAWSQRMKEPIPARAKEVSEPEEVAANVSNRGATIHVLVVDDHPANQRLAKFTLERLGCEVEIAADGAEAIAKLSSTPFEIVFMDCQMPVLDGYSTTREIRRLFPESQVPIIAMTARAMPEDRQLCLDAGMDDYISKPVDLDELSRLLDLWRSRLTPCPQP</sequence>
<feature type="coiled-coil region" evidence="13">
    <location>
        <begin position="215"/>
        <end position="261"/>
    </location>
</feature>
<dbReference type="Pfam" id="PF02518">
    <property type="entry name" value="HATPase_c"/>
    <property type="match status" value="1"/>
</dbReference>
<dbReference type="InterPro" id="IPR001789">
    <property type="entry name" value="Sig_transdc_resp-reg_receiver"/>
</dbReference>
<dbReference type="PRINTS" id="PR00344">
    <property type="entry name" value="BCTRLSENSOR"/>
</dbReference>
<dbReference type="EC" id="2.7.13.3" evidence="3"/>
<feature type="domain" description="Response regulatory" evidence="16">
    <location>
        <begin position="682"/>
        <end position="803"/>
    </location>
</feature>
<keyword evidence="14" id="KW-1133">Transmembrane helix</keyword>
<dbReference type="Pfam" id="PF00072">
    <property type="entry name" value="Response_reg"/>
    <property type="match status" value="2"/>
</dbReference>
<feature type="domain" description="Response regulatory" evidence="16">
    <location>
        <begin position="836"/>
        <end position="952"/>
    </location>
</feature>
<organism evidence="18 19">
    <name type="scientific">Kolteria novifilia</name>
    <dbReference type="NCBI Taxonomy" id="2527975"/>
    <lineage>
        <taxon>Bacteria</taxon>
        <taxon>Pseudomonadati</taxon>
        <taxon>Planctomycetota</taxon>
        <taxon>Planctomycetia</taxon>
        <taxon>Kolteriales</taxon>
        <taxon>Kolteriaceae</taxon>
        <taxon>Kolteria</taxon>
    </lineage>
</organism>
<dbReference type="PROSITE" id="PS50109">
    <property type="entry name" value="HIS_KIN"/>
    <property type="match status" value="1"/>
</dbReference>
<dbReference type="GO" id="GO:0005524">
    <property type="term" value="F:ATP binding"/>
    <property type="evidence" value="ECO:0007669"/>
    <property type="project" value="UniProtKB-KW"/>
</dbReference>
<dbReference type="InterPro" id="IPR036097">
    <property type="entry name" value="HisK_dim/P_sf"/>
</dbReference>
<proteinExistence type="predicted"/>
<evidence type="ECO:0000313" key="18">
    <source>
        <dbReference type="EMBL" id="QDU64173.1"/>
    </source>
</evidence>
<gene>
    <name evidence="18" type="primary">barA_7</name>
    <name evidence="18" type="ORF">Pan216_50620</name>
</gene>
<dbReference type="CDD" id="cd16922">
    <property type="entry name" value="HATPase_EvgS-ArcB-TorS-like"/>
    <property type="match status" value="1"/>
</dbReference>
<evidence type="ECO:0000256" key="5">
    <source>
        <dbReference type="ARBA" id="ARBA00022679"/>
    </source>
</evidence>
<evidence type="ECO:0000259" key="15">
    <source>
        <dbReference type="PROSITE" id="PS50109"/>
    </source>
</evidence>
<dbReference type="InterPro" id="IPR003660">
    <property type="entry name" value="HAMP_dom"/>
</dbReference>
<dbReference type="InterPro" id="IPR005467">
    <property type="entry name" value="His_kinase_dom"/>
</dbReference>
<dbReference type="KEGG" id="knv:Pan216_50620"/>
<evidence type="ECO:0000256" key="7">
    <source>
        <dbReference type="ARBA" id="ARBA00022777"/>
    </source>
</evidence>
<feature type="coiled-coil region" evidence="13">
    <location>
        <begin position="410"/>
        <end position="437"/>
    </location>
</feature>
<keyword evidence="8" id="KW-0067">ATP-binding</keyword>
<dbReference type="SMART" id="SM00387">
    <property type="entry name" value="HATPase_c"/>
    <property type="match status" value="1"/>
</dbReference>
<keyword evidence="5 18" id="KW-0808">Transferase</keyword>
<dbReference type="InterPro" id="IPR003594">
    <property type="entry name" value="HATPase_dom"/>
</dbReference>
<dbReference type="SUPFAM" id="SSF158472">
    <property type="entry name" value="HAMP domain-like"/>
    <property type="match status" value="1"/>
</dbReference>
<keyword evidence="19" id="KW-1185">Reference proteome</keyword>
<dbReference type="PROSITE" id="PS50110">
    <property type="entry name" value="RESPONSE_REGULATORY"/>
    <property type="match status" value="2"/>
</dbReference>
<evidence type="ECO:0000313" key="19">
    <source>
        <dbReference type="Proteomes" id="UP000317093"/>
    </source>
</evidence>
<dbReference type="SUPFAM" id="SSF52172">
    <property type="entry name" value="CheY-like"/>
    <property type="match status" value="2"/>
</dbReference>
<keyword evidence="9" id="KW-0902">Two-component regulatory system</keyword>
<evidence type="ECO:0000259" key="16">
    <source>
        <dbReference type="PROSITE" id="PS50110"/>
    </source>
</evidence>
<evidence type="ECO:0000256" key="9">
    <source>
        <dbReference type="ARBA" id="ARBA00023012"/>
    </source>
</evidence>
<dbReference type="SUPFAM" id="SSF55874">
    <property type="entry name" value="ATPase domain of HSP90 chaperone/DNA topoisomerase II/histidine kinase"/>
    <property type="match status" value="1"/>
</dbReference>
<dbReference type="SUPFAM" id="SSF47384">
    <property type="entry name" value="Homodimeric domain of signal transducing histidine kinase"/>
    <property type="match status" value="1"/>
</dbReference>
<dbReference type="FunFam" id="1.10.287.130:FF:000002">
    <property type="entry name" value="Two-component osmosensing histidine kinase"/>
    <property type="match status" value="1"/>
</dbReference>
<evidence type="ECO:0000256" key="11">
    <source>
        <dbReference type="ARBA" id="ARBA00068150"/>
    </source>
</evidence>
<dbReference type="InterPro" id="IPR004358">
    <property type="entry name" value="Sig_transdc_His_kin-like_C"/>
</dbReference>
<evidence type="ECO:0000256" key="13">
    <source>
        <dbReference type="SAM" id="Coils"/>
    </source>
</evidence>
<evidence type="ECO:0000256" key="8">
    <source>
        <dbReference type="ARBA" id="ARBA00022840"/>
    </source>
</evidence>
<keyword evidence="4 12" id="KW-0597">Phosphoprotein</keyword>
<keyword evidence="14" id="KW-0812">Transmembrane</keyword>
<dbReference type="InterPro" id="IPR011006">
    <property type="entry name" value="CheY-like_superfamily"/>
</dbReference>
<dbReference type="Gene3D" id="3.30.565.10">
    <property type="entry name" value="Histidine kinase-like ATPase, C-terminal domain"/>
    <property type="match status" value="1"/>
</dbReference>
<dbReference type="GO" id="GO:0000155">
    <property type="term" value="F:phosphorelay sensor kinase activity"/>
    <property type="evidence" value="ECO:0007669"/>
    <property type="project" value="InterPro"/>
</dbReference>
<keyword evidence="6" id="KW-0547">Nucleotide-binding</keyword>
<protein>
    <recommendedName>
        <fullName evidence="11">Sensory/regulatory protein RpfC</fullName>
        <ecNumber evidence="3">2.7.13.3</ecNumber>
    </recommendedName>
</protein>
<dbReference type="Gene3D" id="3.40.50.2300">
    <property type="match status" value="2"/>
</dbReference>
<dbReference type="Gene3D" id="1.10.287.130">
    <property type="match status" value="1"/>
</dbReference>
<dbReference type="CDD" id="cd06225">
    <property type="entry name" value="HAMP"/>
    <property type="match status" value="1"/>
</dbReference>
<dbReference type="PROSITE" id="PS50885">
    <property type="entry name" value="HAMP"/>
    <property type="match status" value="1"/>
</dbReference>
<accession>A0A518BBB1</accession>
<evidence type="ECO:0000256" key="6">
    <source>
        <dbReference type="ARBA" id="ARBA00022741"/>
    </source>
</evidence>
<comment type="catalytic activity">
    <reaction evidence="1">
        <text>ATP + protein L-histidine = ADP + protein N-phospho-L-histidine.</text>
        <dbReference type="EC" id="2.7.13.3"/>
    </reaction>
</comment>
<dbReference type="CDD" id="cd00156">
    <property type="entry name" value="REC"/>
    <property type="match status" value="1"/>
</dbReference>
<dbReference type="InterPro" id="IPR003661">
    <property type="entry name" value="HisK_dim/P_dom"/>
</dbReference>
<evidence type="ECO:0000256" key="14">
    <source>
        <dbReference type="SAM" id="Phobius"/>
    </source>
</evidence>
<evidence type="ECO:0000259" key="17">
    <source>
        <dbReference type="PROSITE" id="PS50885"/>
    </source>
</evidence>
<feature type="domain" description="HAMP" evidence="17">
    <location>
        <begin position="370"/>
        <end position="422"/>
    </location>
</feature>
<dbReference type="Pfam" id="PF00512">
    <property type="entry name" value="HisKA"/>
    <property type="match status" value="1"/>
</dbReference>
<dbReference type="OrthoDB" id="9762493at2"/>
<evidence type="ECO:0000256" key="10">
    <source>
        <dbReference type="ARBA" id="ARBA00064003"/>
    </source>
</evidence>
<evidence type="ECO:0000256" key="1">
    <source>
        <dbReference type="ARBA" id="ARBA00000085"/>
    </source>
</evidence>
<evidence type="ECO:0000256" key="3">
    <source>
        <dbReference type="ARBA" id="ARBA00012438"/>
    </source>
</evidence>
<reference evidence="18 19" key="1">
    <citation type="submission" date="2019-02" db="EMBL/GenBank/DDBJ databases">
        <title>Deep-cultivation of Planctomycetes and their phenomic and genomic characterization uncovers novel biology.</title>
        <authorList>
            <person name="Wiegand S."/>
            <person name="Jogler M."/>
            <person name="Boedeker C."/>
            <person name="Pinto D."/>
            <person name="Vollmers J."/>
            <person name="Rivas-Marin E."/>
            <person name="Kohn T."/>
            <person name="Peeters S.H."/>
            <person name="Heuer A."/>
            <person name="Rast P."/>
            <person name="Oberbeckmann S."/>
            <person name="Bunk B."/>
            <person name="Jeske O."/>
            <person name="Meyerdierks A."/>
            <person name="Storesund J.E."/>
            <person name="Kallscheuer N."/>
            <person name="Luecker S."/>
            <person name="Lage O.M."/>
            <person name="Pohl T."/>
            <person name="Merkel B.J."/>
            <person name="Hornburger P."/>
            <person name="Mueller R.-W."/>
            <person name="Bruemmer F."/>
            <person name="Labrenz M."/>
            <person name="Spormann A.M."/>
            <person name="Op den Camp H."/>
            <person name="Overmann J."/>
            <person name="Amann R."/>
            <person name="Jetten M.S.M."/>
            <person name="Mascher T."/>
            <person name="Medema M.H."/>
            <person name="Devos D.P."/>
            <person name="Kaster A.-K."/>
            <person name="Ovreas L."/>
            <person name="Rohde M."/>
            <person name="Galperin M.Y."/>
            <person name="Jogler C."/>
        </authorList>
    </citation>
    <scope>NUCLEOTIDE SEQUENCE [LARGE SCALE GENOMIC DNA]</scope>
    <source>
        <strain evidence="18 19">Pan216</strain>
    </source>
</reference>
<evidence type="ECO:0000256" key="2">
    <source>
        <dbReference type="ARBA" id="ARBA00004370"/>
    </source>
</evidence>
<dbReference type="CDD" id="cd17546">
    <property type="entry name" value="REC_hyHK_CKI1_RcsC-like"/>
    <property type="match status" value="1"/>
</dbReference>
<feature type="modified residue" description="4-aspartylphosphate" evidence="12">
    <location>
        <position position="885"/>
    </location>
</feature>
<dbReference type="InterPro" id="IPR036890">
    <property type="entry name" value="HATPase_C_sf"/>
</dbReference>
<dbReference type="FunFam" id="3.30.565.10:FF:000010">
    <property type="entry name" value="Sensor histidine kinase RcsC"/>
    <property type="match status" value="1"/>
</dbReference>
<dbReference type="Gene3D" id="6.10.340.10">
    <property type="match status" value="1"/>
</dbReference>
<dbReference type="SMART" id="SM00388">
    <property type="entry name" value="HisKA"/>
    <property type="match status" value="1"/>
</dbReference>
<comment type="subunit">
    <text evidence="10">At low DSF concentrations, interacts with RpfF.</text>
</comment>
<dbReference type="GO" id="GO:0016020">
    <property type="term" value="C:membrane"/>
    <property type="evidence" value="ECO:0007669"/>
    <property type="project" value="UniProtKB-SubCell"/>
</dbReference>
<feature type="modified residue" description="4-aspartylphosphate" evidence="12">
    <location>
        <position position="736"/>
    </location>
</feature>
<feature type="transmembrane region" description="Helical" evidence="14">
    <location>
        <begin position="46"/>
        <end position="66"/>
    </location>
</feature>